<evidence type="ECO:0000259" key="1">
    <source>
        <dbReference type="Pfam" id="PF01738"/>
    </source>
</evidence>
<dbReference type="Gene3D" id="3.40.50.1820">
    <property type="entry name" value="alpha/beta hydrolase"/>
    <property type="match status" value="1"/>
</dbReference>
<reference evidence="2" key="1">
    <citation type="submission" date="2021-04" db="EMBL/GenBank/DDBJ databases">
        <authorList>
            <person name="Hartkoorn R.C."/>
            <person name="Beaudoing E."/>
            <person name="Hot D."/>
        </authorList>
    </citation>
    <scope>NUCLEOTIDE SEQUENCE</scope>
    <source>
        <strain evidence="2">NRRL B-16292</strain>
    </source>
</reference>
<organism evidence="2 3">
    <name type="scientific">Dactylosporangium fulvum</name>
    <dbReference type="NCBI Taxonomy" id="53359"/>
    <lineage>
        <taxon>Bacteria</taxon>
        <taxon>Bacillati</taxon>
        <taxon>Actinomycetota</taxon>
        <taxon>Actinomycetes</taxon>
        <taxon>Micromonosporales</taxon>
        <taxon>Micromonosporaceae</taxon>
        <taxon>Dactylosporangium</taxon>
    </lineage>
</organism>
<reference evidence="2" key="2">
    <citation type="submission" date="2022-09" db="EMBL/GenBank/DDBJ databases">
        <title>Biosynthetic gene clusters of Dactylosporangioum fulvum.</title>
        <authorList>
            <person name="Caradec T."/>
        </authorList>
    </citation>
    <scope>NUCLEOTIDE SEQUENCE</scope>
    <source>
        <strain evidence="2">NRRL B-16292</strain>
    </source>
</reference>
<dbReference type="GO" id="GO:0016787">
    <property type="term" value="F:hydrolase activity"/>
    <property type="evidence" value="ECO:0007669"/>
    <property type="project" value="UniProtKB-KW"/>
</dbReference>
<dbReference type="InterPro" id="IPR002925">
    <property type="entry name" value="Dienelactn_hydro"/>
</dbReference>
<dbReference type="Pfam" id="PF01738">
    <property type="entry name" value="DLH"/>
    <property type="match status" value="1"/>
</dbReference>
<dbReference type="EMBL" id="CP073720">
    <property type="protein sequence ID" value="UWP87016.1"/>
    <property type="molecule type" value="Genomic_DNA"/>
</dbReference>
<proteinExistence type="predicted"/>
<gene>
    <name evidence="2" type="ORF">Dfulv_23350</name>
</gene>
<dbReference type="SUPFAM" id="SSF53474">
    <property type="entry name" value="alpha/beta-Hydrolases"/>
    <property type="match status" value="1"/>
</dbReference>
<dbReference type="PANTHER" id="PTHR46623:SF6">
    <property type="entry name" value="ALPHA_BETA-HYDROLASES SUPERFAMILY PROTEIN"/>
    <property type="match status" value="1"/>
</dbReference>
<dbReference type="Proteomes" id="UP001059617">
    <property type="component" value="Chromosome"/>
</dbReference>
<sequence length="191" mass="20235">MAEVLLLHHAQGLTEGVRAFADRLRRAGHMVHTPDVYDGRTFPTLDEGVAYAGRVGFDEVRLRGVRSADGLPAELVYLGCSLGVMAAQQLAQTRAGARGAVLLEACVPPAQIGAPWPAGVPVQVHGMDADPFFAGEGDIDAARALVEEADDGELFVYPGDRHLFTDGSLPTYDAGAAALVTERVLGFLARR</sequence>
<evidence type="ECO:0000313" key="3">
    <source>
        <dbReference type="Proteomes" id="UP001059617"/>
    </source>
</evidence>
<dbReference type="InterPro" id="IPR029058">
    <property type="entry name" value="AB_hydrolase_fold"/>
</dbReference>
<name>A0ABY5WCV3_9ACTN</name>
<dbReference type="PANTHER" id="PTHR46623">
    <property type="entry name" value="CARBOXYMETHYLENEBUTENOLIDASE-RELATED"/>
    <property type="match status" value="1"/>
</dbReference>
<dbReference type="RefSeq" id="WP_259866775.1">
    <property type="nucleotide sequence ID" value="NZ_BAAAST010000144.1"/>
</dbReference>
<protein>
    <submittedName>
        <fullName evidence="2">Dienelactone hydrolase family protein</fullName>
    </submittedName>
</protein>
<evidence type="ECO:0000313" key="2">
    <source>
        <dbReference type="EMBL" id="UWP87016.1"/>
    </source>
</evidence>
<accession>A0ABY5WCV3</accession>
<feature type="domain" description="Dienelactone hydrolase" evidence="1">
    <location>
        <begin position="4"/>
        <end position="189"/>
    </location>
</feature>
<keyword evidence="2" id="KW-0378">Hydrolase</keyword>
<keyword evidence="3" id="KW-1185">Reference proteome</keyword>
<dbReference type="InterPro" id="IPR051049">
    <property type="entry name" value="Dienelactone_hydrolase-like"/>
</dbReference>